<keyword evidence="1" id="KW-0812">Transmembrane</keyword>
<proteinExistence type="predicted"/>
<dbReference type="PANTHER" id="PTHR42305:SF1">
    <property type="entry name" value="MEMBRANE PROTEIN RV1733C-RELATED"/>
    <property type="match status" value="1"/>
</dbReference>
<gene>
    <name evidence="2" type="ORF">H7J73_32865</name>
</gene>
<protein>
    <recommendedName>
        <fullName evidence="4">Transmembrane protein</fullName>
    </recommendedName>
</protein>
<keyword evidence="1" id="KW-0472">Membrane</keyword>
<evidence type="ECO:0000313" key="3">
    <source>
        <dbReference type="Proteomes" id="UP001526201"/>
    </source>
</evidence>
<keyword evidence="1" id="KW-1133">Transmembrane helix</keyword>
<comment type="caution">
    <text evidence="2">The sequence shown here is derived from an EMBL/GenBank/DDBJ whole genome shotgun (WGS) entry which is preliminary data.</text>
</comment>
<dbReference type="PANTHER" id="PTHR42305">
    <property type="entry name" value="MEMBRANE PROTEIN RV1733C-RELATED"/>
    <property type="match status" value="1"/>
</dbReference>
<reference evidence="2 3" key="1">
    <citation type="journal article" date="2022" name="BMC Genomics">
        <title>Comparative genome analysis of mycobacteria focusing on tRNA and non-coding RNA.</title>
        <authorList>
            <person name="Behra P.R.K."/>
            <person name="Pettersson B.M.F."/>
            <person name="Ramesh M."/>
            <person name="Das S."/>
            <person name="Dasgupta S."/>
            <person name="Kirsebom L.A."/>
        </authorList>
    </citation>
    <scope>NUCLEOTIDE SEQUENCE [LARGE SCALE GENOMIC DNA]</scope>
    <source>
        <strain evidence="2 3">DSM 44078</strain>
    </source>
</reference>
<organism evidence="2 3">
    <name type="scientific">Mycolicibacterium komossense</name>
    <dbReference type="NCBI Taxonomy" id="1779"/>
    <lineage>
        <taxon>Bacteria</taxon>
        <taxon>Bacillati</taxon>
        <taxon>Actinomycetota</taxon>
        <taxon>Actinomycetes</taxon>
        <taxon>Mycobacteriales</taxon>
        <taxon>Mycobacteriaceae</taxon>
        <taxon>Mycolicibacterium</taxon>
    </lineage>
</organism>
<evidence type="ECO:0008006" key="4">
    <source>
        <dbReference type="Google" id="ProtNLM"/>
    </source>
</evidence>
<dbReference type="Proteomes" id="UP001526201">
    <property type="component" value="Unassembled WGS sequence"/>
</dbReference>
<keyword evidence="3" id="KW-1185">Reference proteome</keyword>
<name>A0ABT3CN98_9MYCO</name>
<dbReference type="RefSeq" id="WP_264072102.1">
    <property type="nucleotide sequence ID" value="NZ_JACKTY010000052.1"/>
</dbReference>
<evidence type="ECO:0000313" key="2">
    <source>
        <dbReference type="EMBL" id="MCV7230808.1"/>
    </source>
</evidence>
<feature type="transmembrane region" description="Helical" evidence="1">
    <location>
        <begin position="31"/>
        <end position="50"/>
    </location>
</feature>
<sequence length="198" mass="21432">MGVTLFARCVRWHLHALGSNPLTRRSDRLEALAVLAVLATALVAVPLAALTGSQIRDTGVRNAIEQSHSRHSVEAVAVEGSAGMPADFDSPASVRAQWREGGRLRTEQIVTPGTVQAGQELTIWLDATGKVVTAPLTAQDAELSALVAECTLWCVMVAFGALAALTVRIRLDRSRERAWERELQLLAHNDDGWANRHT</sequence>
<dbReference type="InterPro" id="IPR039708">
    <property type="entry name" value="MT1774/Rv1733c-like"/>
</dbReference>
<dbReference type="EMBL" id="JACKTY010000052">
    <property type="protein sequence ID" value="MCV7230808.1"/>
    <property type="molecule type" value="Genomic_DNA"/>
</dbReference>
<accession>A0ABT3CN98</accession>
<evidence type="ECO:0000256" key="1">
    <source>
        <dbReference type="SAM" id="Phobius"/>
    </source>
</evidence>
<feature type="transmembrane region" description="Helical" evidence="1">
    <location>
        <begin position="145"/>
        <end position="167"/>
    </location>
</feature>